<dbReference type="PROSITE" id="PS51257">
    <property type="entry name" value="PROKAR_LIPOPROTEIN"/>
    <property type="match status" value="1"/>
</dbReference>
<evidence type="ECO:0008006" key="3">
    <source>
        <dbReference type="Google" id="ProtNLM"/>
    </source>
</evidence>
<reference evidence="1" key="2">
    <citation type="submission" date="2020-09" db="EMBL/GenBank/DDBJ databases">
        <authorList>
            <person name="Sun Q."/>
            <person name="Ohkuma M."/>
        </authorList>
    </citation>
    <scope>NUCLEOTIDE SEQUENCE</scope>
    <source>
        <strain evidence="1">JCM 15325</strain>
    </source>
</reference>
<proteinExistence type="predicted"/>
<gene>
    <name evidence="1" type="ORF">GCM10007968_06250</name>
</gene>
<comment type="caution">
    <text evidence="1">The sequence shown here is derived from an EMBL/GenBank/DDBJ whole genome shotgun (WGS) entry which is preliminary data.</text>
</comment>
<reference evidence="1" key="1">
    <citation type="journal article" date="2014" name="Int. J. Syst. Evol. Microbiol.">
        <title>Complete genome sequence of Corynebacterium casei LMG S-19264T (=DSM 44701T), isolated from a smear-ripened cheese.</title>
        <authorList>
            <consortium name="US DOE Joint Genome Institute (JGI-PGF)"/>
            <person name="Walter F."/>
            <person name="Albersmeier A."/>
            <person name="Kalinowski J."/>
            <person name="Ruckert C."/>
        </authorList>
    </citation>
    <scope>NUCLEOTIDE SEQUENCE</scope>
    <source>
        <strain evidence="1">JCM 15325</strain>
    </source>
</reference>
<protein>
    <recommendedName>
        <fullName evidence="3">Lipoprotein</fullName>
    </recommendedName>
</protein>
<name>A0A917VZS7_9BACL</name>
<dbReference type="AlphaFoldDB" id="A0A917VZS7"/>
<accession>A0A917VZS7</accession>
<dbReference type="Proteomes" id="UP000654670">
    <property type="component" value="Unassembled WGS sequence"/>
</dbReference>
<organism evidence="1 2">
    <name type="scientific">Sporolactobacillus putidus</name>
    <dbReference type="NCBI Taxonomy" id="492735"/>
    <lineage>
        <taxon>Bacteria</taxon>
        <taxon>Bacillati</taxon>
        <taxon>Bacillota</taxon>
        <taxon>Bacilli</taxon>
        <taxon>Bacillales</taxon>
        <taxon>Sporolactobacillaceae</taxon>
        <taxon>Sporolactobacillus</taxon>
    </lineage>
</organism>
<keyword evidence="2" id="KW-1185">Reference proteome</keyword>
<evidence type="ECO:0000313" key="2">
    <source>
        <dbReference type="Proteomes" id="UP000654670"/>
    </source>
</evidence>
<dbReference type="EMBL" id="BMOK01000002">
    <property type="protein sequence ID" value="GGL44946.1"/>
    <property type="molecule type" value="Genomic_DNA"/>
</dbReference>
<evidence type="ECO:0000313" key="1">
    <source>
        <dbReference type="EMBL" id="GGL44946.1"/>
    </source>
</evidence>
<dbReference type="RefSeq" id="WP_188801619.1">
    <property type="nucleotide sequence ID" value="NZ_BMOK01000002.1"/>
</dbReference>
<sequence>MKRTAFFRILSFFFAVFTLIAGCGLITHAGTVQTAEEQLTSSPQSGNHFSPVYFSERLLTNRINKQRQAAALPVLETDWDLFRFARLSAEDLAAGRIRQVDVPKITRLFDHLGRPGGQIAALVYRASLKERVSPVSGRLSDHEEQLIKRKTLKRIGAGHAIGKEGQVWVVLLSEGDY</sequence>